<evidence type="ECO:0000313" key="2">
    <source>
        <dbReference type="EMBL" id="XCI28939.1"/>
    </source>
</evidence>
<feature type="transmembrane region" description="Helical" evidence="1">
    <location>
        <begin position="48"/>
        <end position="75"/>
    </location>
</feature>
<feature type="transmembrane region" description="Helical" evidence="1">
    <location>
        <begin position="87"/>
        <end position="111"/>
    </location>
</feature>
<keyword evidence="1" id="KW-0472">Membrane</keyword>
<protein>
    <submittedName>
        <fullName evidence="2">Zinc ribbon domain-containing protein</fullName>
    </submittedName>
</protein>
<evidence type="ECO:0000256" key="1">
    <source>
        <dbReference type="SAM" id="Phobius"/>
    </source>
</evidence>
<reference evidence="2" key="1">
    <citation type="journal article" date="2018" name="Antonie Van Leeuwenhoek">
        <title>Proteinivorax hydrogeniformans sp. nov., an anaerobic, haloalkaliphilic bacterium fermenting proteinaceous compounds with high hydrogen production.</title>
        <authorList>
            <person name="Boltyanskaya Y."/>
            <person name="Detkova E."/>
            <person name="Pimenov N."/>
            <person name="Kevbrin V."/>
        </authorList>
    </citation>
    <scope>NUCLEOTIDE SEQUENCE</scope>
    <source>
        <strain evidence="2">Z-710</strain>
    </source>
</reference>
<keyword evidence="1" id="KW-1133">Transmembrane helix</keyword>
<keyword evidence="1" id="KW-0812">Transmembrane</keyword>
<organism evidence="2">
    <name type="scientific">Proteinivorax hydrogeniformans</name>
    <dbReference type="NCBI Taxonomy" id="1826727"/>
    <lineage>
        <taxon>Bacteria</taxon>
        <taxon>Bacillati</taxon>
        <taxon>Bacillota</taxon>
        <taxon>Clostridia</taxon>
        <taxon>Eubacteriales</taxon>
        <taxon>Proteinivoracaceae</taxon>
        <taxon>Proteinivorax</taxon>
    </lineage>
</organism>
<dbReference type="RefSeq" id="WP_353893489.1">
    <property type="nucleotide sequence ID" value="NZ_CP159485.1"/>
</dbReference>
<dbReference type="EMBL" id="CP159485">
    <property type="protein sequence ID" value="XCI28939.1"/>
    <property type="molecule type" value="Genomic_DNA"/>
</dbReference>
<reference evidence="2" key="2">
    <citation type="submission" date="2024-06" db="EMBL/GenBank/DDBJ databases">
        <authorList>
            <person name="Petrova K.O."/>
            <person name="Toshchakov S.V."/>
            <person name="Boltjanskaja Y.V."/>
            <person name="Kevbrin V.V."/>
        </authorList>
    </citation>
    <scope>NUCLEOTIDE SEQUENCE</scope>
    <source>
        <strain evidence="2">Z-710</strain>
    </source>
</reference>
<dbReference type="AlphaFoldDB" id="A0AAU8HU74"/>
<name>A0AAU8HU74_9FIRM</name>
<gene>
    <name evidence="2" type="ORF">PRVXH_000234</name>
</gene>
<accession>A0AAU8HU74</accession>
<proteinExistence type="predicted"/>
<sequence>MNCPNCGKEIHEKAVICIHCGVKTEENVLESTNDQAPQKSNGVGITGFVLALVSLFLPIPGIDIFIGFIALILSIVGMVGNRANKGFAIAGLVISIFAIFGGILLWSLFFLGF</sequence>